<name>A0ABQ5JXN2_9EUKA</name>
<protein>
    <submittedName>
        <fullName evidence="1">Uncharacterized protein</fullName>
    </submittedName>
</protein>
<proteinExistence type="predicted"/>
<reference evidence="1" key="1">
    <citation type="submission" date="2022-03" db="EMBL/GenBank/DDBJ databases">
        <title>Draft genome sequence of Aduncisulcus paluster, a free-living microaerophilic Fornicata.</title>
        <authorList>
            <person name="Yuyama I."/>
            <person name="Kume K."/>
            <person name="Tamura T."/>
            <person name="Inagaki Y."/>
            <person name="Hashimoto T."/>
        </authorList>
    </citation>
    <scope>NUCLEOTIDE SEQUENCE</scope>
    <source>
        <strain evidence="1">NY0171</strain>
    </source>
</reference>
<dbReference type="EMBL" id="BQXS01012315">
    <property type="protein sequence ID" value="GKT21402.1"/>
    <property type="molecule type" value="Genomic_DNA"/>
</dbReference>
<evidence type="ECO:0000313" key="2">
    <source>
        <dbReference type="Proteomes" id="UP001057375"/>
    </source>
</evidence>
<gene>
    <name evidence="1" type="ORF">ADUPG1_011896</name>
</gene>
<sequence>MIPPCNLREYMECMGGSLYASERIIEGEGSDLCRLSPLIGEDIANLTCKIECDLEESVEIQELIRKTKEKYFKPSIIPWPKKYSREMSERSRRWKERPLVHLGCALCRRELCCLKDYEMKTLETDPRLPV</sequence>
<accession>A0ABQ5JXN2</accession>
<evidence type="ECO:0000313" key="1">
    <source>
        <dbReference type="EMBL" id="GKT21402.1"/>
    </source>
</evidence>
<organism evidence="1 2">
    <name type="scientific">Aduncisulcus paluster</name>
    <dbReference type="NCBI Taxonomy" id="2918883"/>
    <lineage>
        <taxon>Eukaryota</taxon>
        <taxon>Metamonada</taxon>
        <taxon>Carpediemonas-like organisms</taxon>
        <taxon>Aduncisulcus</taxon>
    </lineage>
</organism>
<comment type="caution">
    <text evidence="1">The sequence shown here is derived from an EMBL/GenBank/DDBJ whole genome shotgun (WGS) entry which is preliminary data.</text>
</comment>
<keyword evidence="2" id="KW-1185">Reference proteome</keyword>
<dbReference type="Proteomes" id="UP001057375">
    <property type="component" value="Unassembled WGS sequence"/>
</dbReference>